<evidence type="ECO:0000313" key="1">
    <source>
        <dbReference type="EMBL" id="MBD7984439.1"/>
    </source>
</evidence>
<name>A0ABR8U9N5_9BACL</name>
<dbReference type="Proteomes" id="UP000626786">
    <property type="component" value="Unassembled WGS sequence"/>
</dbReference>
<organism evidence="1 2">
    <name type="scientific">Sporosarcina quadrami</name>
    <dbReference type="NCBI Taxonomy" id="2762234"/>
    <lineage>
        <taxon>Bacteria</taxon>
        <taxon>Bacillati</taxon>
        <taxon>Bacillota</taxon>
        <taxon>Bacilli</taxon>
        <taxon>Bacillales</taxon>
        <taxon>Caryophanaceae</taxon>
        <taxon>Sporosarcina</taxon>
    </lineage>
</organism>
<dbReference type="EMBL" id="JACSQN010000005">
    <property type="protein sequence ID" value="MBD7984439.1"/>
    <property type="molecule type" value="Genomic_DNA"/>
</dbReference>
<proteinExistence type="predicted"/>
<protein>
    <submittedName>
        <fullName evidence="1">Uncharacterized protein</fullName>
    </submittedName>
</protein>
<keyword evidence="2" id="KW-1185">Reference proteome</keyword>
<reference evidence="1 2" key="1">
    <citation type="submission" date="2020-08" db="EMBL/GenBank/DDBJ databases">
        <title>A Genomic Blueprint of the Chicken Gut Microbiome.</title>
        <authorList>
            <person name="Gilroy R."/>
            <person name="Ravi A."/>
            <person name="Getino M."/>
            <person name="Pursley I."/>
            <person name="Horton D.L."/>
            <person name="Alikhan N.-F."/>
            <person name="Baker D."/>
            <person name="Gharbi K."/>
            <person name="Hall N."/>
            <person name="Watson M."/>
            <person name="Adriaenssens E.M."/>
            <person name="Foster-Nyarko E."/>
            <person name="Jarju S."/>
            <person name="Secka A."/>
            <person name="Antonio M."/>
            <person name="Oren A."/>
            <person name="Chaudhuri R."/>
            <person name="La Ragione R.M."/>
            <person name="Hildebrand F."/>
            <person name="Pallen M.J."/>
        </authorList>
    </citation>
    <scope>NUCLEOTIDE SEQUENCE [LARGE SCALE GENOMIC DNA]</scope>
    <source>
        <strain evidence="1 2">Sa2YVA2</strain>
    </source>
</reference>
<accession>A0ABR8U9N5</accession>
<sequence>MNLYDEMNDAIKYSEPFLAYTIFWAIQKGHVTRDSNFDDLKKVELNLAEIRELQSMNLLGVDNIKLYAAKHGEVFSFIFAESETAARAFYYSEYGKFPEGVTDASKRMDVSMLSKDEGHMTFRQMRDREINFPSLACHYKKGIMKEEVREEYQDAFS</sequence>
<gene>
    <name evidence="1" type="ORF">H9649_07600</name>
</gene>
<dbReference type="RefSeq" id="WP_191694126.1">
    <property type="nucleotide sequence ID" value="NZ_JACSQN010000005.1"/>
</dbReference>
<evidence type="ECO:0000313" key="2">
    <source>
        <dbReference type="Proteomes" id="UP000626786"/>
    </source>
</evidence>
<comment type="caution">
    <text evidence="1">The sequence shown here is derived from an EMBL/GenBank/DDBJ whole genome shotgun (WGS) entry which is preliminary data.</text>
</comment>